<evidence type="ECO:0000313" key="2">
    <source>
        <dbReference type="EMBL" id="CAB4010136.1"/>
    </source>
</evidence>
<evidence type="ECO:0000313" key="3">
    <source>
        <dbReference type="Proteomes" id="UP001152795"/>
    </source>
</evidence>
<reference evidence="2" key="1">
    <citation type="submission" date="2020-04" db="EMBL/GenBank/DDBJ databases">
        <authorList>
            <person name="Alioto T."/>
            <person name="Alioto T."/>
            <person name="Gomez Garrido J."/>
        </authorList>
    </citation>
    <scope>NUCLEOTIDE SEQUENCE</scope>
    <source>
        <strain evidence="2">A484AB</strain>
    </source>
</reference>
<dbReference type="InterPro" id="IPR040676">
    <property type="entry name" value="DUF5641"/>
</dbReference>
<feature type="region of interest" description="Disordered" evidence="1">
    <location>
        <begin position="127"/>
        <end position="149"/>
    </location>
</feature>
<dbReference type="PANTHER" id="PTHR47331:SF5">
    <property type="entry name" value="RIBONUCLEASE H"/>
    <property type="match status" value="1"/>
</dbReference>
<sequence>MVVQLAESAMVERGFLTPNCVNKAMFEENLGKTPDWRDEYLLELRESHRQGMRIIAEGDIVLVHEDDKRRNNWKLGKVDILIPGKDGEIRGANVTVSSSVLNPSMIRRPVQKLYPVEVSGFVKGEEAVAEEDDREGRHIENTTKENTSS</sequence>
<dbReference type="OrthoDB" id="6020750at2759"/>
<gene>
    <name evidence="2" type="ORF">PACLA_8A064593</name>
</gene>
<accession>A0A7D9EJW8</accession>
<feature type="compositionally biased region" description="Basic and acidic residues" evidence="1">
    <location>
        <begin position="134"/>
        <end position="143"/>
    </location>
</feature>
<dbReference type="PANTHER" id="PTHR47331">
    <property type="entry name" value="PHD-TYPE DOMAIN-CONTAINING PROTEIN"/>
    <property type="match status" value="1"/>
</dbReference>
<organism evidence="2 3">
    <name type="scientific">Paramuricea clavata</name>
    <name type="common">Red gorgonian</name>
    <name type="synonym">Violescent sea-whip</name>
    <dbReference type="NCBI Taxonomy" id="317549"/>
    <lineage>
        <taxon>Eukaryota</taxon>
        <taxon>Metazoa</taxon>
        <taxon>Cnidaria</taxon>
        <taxon>Anthozoa</taxon>
        <taxon>Octocorallia</taxon>
        <taxon>Malacalcyonacea</taxon>
        <taxon>Plexauridae</taxon>
        <taxon>Paramuricea</taxon>
    </lineage>
</organism>
<dbReference type="Proteomes" id="UP001152795">
    <property type="component" value="Unassembled WGS sequence"/>
</dbReference>
<evidence type="ECO:0000256" key="1">
    <source>
        <dbReference type="SAM" id="MobiDB-lite"/>
    </source>
</evidence>
<proteinExistence type="predicted"/>
<protein>
    <submittedName>
        <fullName evidence="2">Uncharacterized protein</fullName>
    </submittedName>
</protein>
<name>A0A7D9EJW8_PARCT</name>
<dbReference type="EMBL" id="CACRXK020006686">
    <property type="protein sequence ID" value="CAB4010136.1"/>
    <property type="molecule type" value="Genomic_DNA"/>
</dbReference>
<keyword evidence="3" id="KW-1185">Reference proteome</keyword>
<dbReference type="AlphaFoldDB" id="A0A7D9EJW8"/>
<dbReference type="Pfam" id="PF18701">
    <property type="entry name" value="DUF5641"/>
    <property type="match status" value="1"/>
</dbReference>
<comment type="caution">
    <text evidence="2">The sequence shown here is derived from an EMBL/GenBank/DDBJ whole genome shotgun (WGS) entry which is preliminary data.</text>
</comment>